<dbReference type="PROSITE" id="PS50181">
    <property type="entry name" value="FBOX"/>
    <property type="match status" value="1"/>
</dbReference>
<proteinExistence type="predicted"/>
<gene>
    <name evidence="2" type="ORF">B0H16DRAFT_1771158</name>
</gene>
<name>A0AAD7JTN2_9AGAR</name>
<evidence type="ECO:0000313" key="3">
    <source>
        <dbReference type="Proteomes" id="UP001215598"/>
    </source>
</evidence>
<dbReference type="Pfam" id="PF00646">
    <property type="entry name" value="F-box"/>
    <property type="match status" value="1"/>
</dbReference>
<organism evidence="2 3">
    <name type="scientific">Mycena metata</name>
    <dbReference type="NCBI Taxonomy" id="1033252"/>
    <lineage>
        <taxon>Eukaryota</taxon>
        <taxon>Fungi</taxon>
        <taxon>Dikarya</taxon>
        <taxon>Basidiomycota</taxon>
        <taxon>Agaricomycotina</taxon>
        <taxon>Agaricomycetes</taxon>
        <taxon>Agaricomycetidae</taxon>
        <taxon>Agaricales</taxon>
        <taxon>Marasmiineae</taxon>
        <taxon>Mycenaceae</taxon>
        <taxon>Mycena</taxon>
    </lineage>
</organism>
<accession>A0AAD7JTN2</accession>
<keyword evidence="3" id="KW-1185">Reference proteome</keyword>
<dbReference type="InterPro" id="IPR036047">
    <property type="entry name" value="F-box-like_dom_sf"/>
</dbReference>
<evidence type="ECO:0000313" key="2">
    <source>
        <dbReference type="EMBL" id="KAJ7771555.1"/>
    </source>
</evidence>
<dbReference type="AlphaFoldDB" id="A0AAD7JTN2"/>
<reference evidence="2" key="1">
    <citation type="submission" date="2023-03" db="EMBL/GenBank/DDBJ databases">
        <title>Massive genome expansion in bonnet fungi (Mycena s.s.) driven by repeated elements and novel gene families across ecological guilds.</title>
        <authorList>
            <consortium name="Lawrence Berkeley National Laboratory"/>
            <person name="Harder C.B."/>
            <person name="Miyauchi S."/>
            <person name="Viragh M."/>
            <person name="Kuo A."/>
            <person name="Thoen E."/>
            <person name="Andreopoulos B."/>
            <person name="Lu D."/>
            <person name="Skrede I."/>
            <person name="Drula E."/>
            <person name="Henrissat B."/>
            <person name="Morin E."/>
            <person name="Kohler A."/>
            <person name="Barry K."/>
            <person name="LaButti K."/>
            <person name="Morin E."/>
            <person name="Salamov A."/>
            <person name="Lipzen A."/>
            <person name="Mereny Z."/>
            <person name="Hegedus B."/>
            <person name="Baldrian P."/>
            <person name="Stursova M."/>
            <person name="Weitz H."/>
            <person name="Taylor A."/>
            <person name="Grigoriev I.V."/>
            <person name="Nagy L.G."/>
            <person name="Martin F."/>
            <person name="Kauserud H."/>
        </authorList>
    </citation>
    <scope>NUCLEOTIDE SEQUENCE</scope>
    <source>
        <strain evidence="2">CBHHK182m</strain>
    </source>
</reference>
<feature type="domain" description="F-box" evidence="1">
    <location>
        <begin position="4"/>
        <end position="50"/>
    </location>
</feature>
<dbReference type="Proteomes" id="UP001215598">
    <property type="component" value="Unassembled WGS sequence"/>
</dbReference>
<protein>
    <recommendedName>
        <fullName evidence="1">F-box domain-containing protein</fullName>
    </recommendedName>
</protein>
<dbReference type="SUPFAM" id="SSF81383">
    <property type="entry name" value="F-box domain"/>
    <property type="match status" value="1"/>
</dbReference>
<dbReference type="EMBL" id="JARKIB010000015">
    <property type="protein sequence ID" value="KAJ7771555.1"/>
    <property type="molecule type" value="Genomic_DNA"/>
</dbReference>
<dbReference type="SMART" id="SM00256">
    <property type="entry name" value="FBOX"/>
    <property type="match status" value="1"/>
</dbReference>
<dbReference type="CDD" id="cd09917">
    <property type="entry name" value="F-box_SF"/>
    <property type="match status" value="1"/>
</dbReference>
<comment type="caution">
    <text evidence="2">The sequence shown here is derived from an EMBL/GenBank/DDBJ whole genome shotgun (WGS) entry which is preliminary data.</text>
</comment>
<dbReference type="InterPro" id="IPR001810">
    <property type="entry name" value="F-box_dom"/>
</dbReference>
<evidence type="ECO:0000259" key="1">
    <source>
        <dbReference type="PROSITE" id="PS50181"/>
    </source>
</evidence>
<sequence length="511" mass="57148">MTMSIHFLDLPPEILILILCHLDLPTLTSCLATNRRVKSIIDGSTLLQYRLAAQAACVEDNPWNLKLDSAHKLAALRKRQAAFAESFSTHICHTIELDDPFDCYALSGSIFVMTERNSKTLRWCSLTTNQPVFQTLKFSESIWFISLALPEEDLMVVILTLKFMSDALQNQDGTPNVTVKLCFYELSTQSAHRMAREPVLHLSIPEDPEPDFHVDICDSRVVLLIDYNDAKNRVLVYDWKQGRLLMEFPGGYLTPTFLSLDVMLLTQKGTGALELWTIQDSAPVAGPDIFLKLPQLATTGNYYAITKVEAIPKGHASSSSHSPFHTSFVDSIVALDVYVQVAGDVPVKMLLVISRRALLQLLPSAKERGNELWWREWGPSNAHWLNHWPTITCGTRFASVELQPLGCRLRLFDFNPLAYKQLAGRGALANTAMSVLSGTQNRARDIAGLFDEELGSQLGYLVLESDKNVYYDGVLLDDEWIVGIKESLDGHISLDLRRLGDPLTYLSGVHA</sequence>